<dbReference type="AlphaFoldDB" id="A0A7W8LLQ9"/>
<keyword evidence="3" id="KW-1133">Transmembrane helix</keyword>
<feature type="transmembrane region" description="Helical" evidence="3">
    <location>
        <begin position="71"/>
        <end position="94"/>
    </location>
</feature>
<evidence type="ECO:0000313" key="4">
    <source>
        <dbReference type="EMBL" id="MBB5225706.1"/>
    </source>
</evidence>
<feature type="compositionally biased region" description="Basic and acidic residues" evidence="2">
    <location>
        <begin position="13"/>
        <end position="27"/>
    </location>
</feature>
<feature type="region of interest" description="Disordered" evidence="2">
    <location>
        <begin position="1"/>
        <end position="52"/>
    </location>
</feature>
<evidence type="ECO:0000256" key="1">
    <source>
        <dbReference type="SAM" id="Coils"/>
    </source>
</evidence>
<keyword evidence="5" id="KW-1185">Reference proteome</keyword>
<proteinExistence type="predicted"/>
<dbReference type="Proteomes" id="UP000518887">
    <property type="component" value="Unassembled WGS sequence"/>
</dbReference>
<evidence type="ECO:0000256" key="2">
    <source>
        <dbReference type="SAM" id="MobiDB-lite"/>
    </source>
</evidence>
<keyword evidence="3" id="KW-0472">Membrane</keyword>
<keyword evidence="1" id="KW-0175">Coiled coil</keyword>
<accession>A0A7W8LLQ9</accession>
<sequence length="164" mass="18444">MSDRNSHSGKSKPQRDFYQRSVARSEYEETTNESLDFDKSDSTRILDNPNDDTVQKAPFTSKVGDFCKEHVAGIVATIISAIVIGIFSLLTINLNRESGEHSRDISNIKETVSELKEDLSSTSATVNNMQVQNAEQAKDIEFIQKSIEKMDKEIDKIQDSIIKK</sequence>
<name>A0A7W8LLQ9_9SPIR</name>
<keyword evidence="3" id="KW-0812">Transmembrane</keyword>
<evidence type="ECO:0000256" key="3">
    <source>
        <dbReference type="SAM" id="Phobius"/>
    </source>
</evidence>
<protein>
    <submittedName>
        <fullName evidence="4">Uncharacterized protein</fullName>
    </submittedName>
</protein>
<feature type="coiled-coil region" evidence="1">
    <location>
        <begin position="133"/>
        <end position="160"/>
    </location>
</feature>
<organism evidence="4 5">
    <name type="scientific">Treponema ruminis</name>
    <dbReference type="NCBI Taxonomy" id="744515"/>
    <lineage>
        <taxon>Bacteria</taxon>
        <taxon>Pseudomonadati</taxon>
        <taxon>Spirochaetota</taxon>
        <taxon>Spirochaetia</taxon>
        <taxon>Spirochaetales</taxon>
        <taxon>Treponemataceae</taxon>
        <taxon>Treponema</taxon>
    </lineage>
</organism>
<dbReference type="EMBL" id="JACHFQ010000003">
    <property type="protein sequence ID" value="MBB5225706.1"/>
    <property type="molecule type" value="Genomic_DNA"/>
</dbReference>
<dbReference type="RefSeq" id="WP_184658247.1">
    <property type="nucleotide sequence ID" value="NZ_CP031518.1"/>
</dbReference>
<reference evidence="4 5" key="1">
    <citation type="submission" date="2020-08" db="EMBL/GenBank/DDBJ databases">
        <title>Genomic Encyclopedia of Type Strains, Phase IV (KMG-IV): sequencing the most valuable type-strain genomes for metagenomic binning, comparative biology and taxonomic classification.</title>
        <authorList>
            <person name="Goeker M."/>
        </authorList>
    </citation>
    <scope>NUCLEOTIDE SEQUENCE [LARGE SCALE GENOMIC DNA]</scope>
    <source>
        <strain evidence="4 5">DSM 103462</strain>
    </source>
</reference>
<comment type="caution">
    <text evidence="4">The sequence shown here is derived from an EMBL/GenBank/DDBJ whole genome shotgun (WGS) entry which is preliminary data.</text>
</comment>
<evidence type="ECO:0000313" key="5">
    <source>
        <dbReference type="Proteomes" id="UP000518887"/>
    </source>
</evidence>
<gene>
    <name evidence="4" type="ORF">HNP76_001063</name>
</gene>